<dbReference type="SUPFAM" id="SSF49899">
    <property type="entry name" value="Concanavalin A-like lectins/glucanases"/>
    <property type="match status" value="1"/>
</dbReference>
<gene>
    <name evidence="5" type="ORF">S01H4_52174</name>
</gene>
<dbReference type="AlphaFoldDB" id="X1E0I7"/>
<feature type="non-terminal residue" evidence="5">
    <location>
        <position position="250"/>
    </location>
</feature>
<name>X1E0I7_9ZZZZ</name>
<evidence type="ECO:0000259" key="4">
    <source>
        <dbReference type="SMART" id="SM00560"/>
    </source>
</evidence>
<keyword evidence="1" id="KW-0732">Signal</keyword>
<dbReference type="Gene3D" id="2.60.120.200">
    <property type="match status" value="1"/>
</dbReference>
<keyword evidence="2" id="KW-1015">Disulfide bond</keyword>
<dbReference type="InterPro" id="IPR013320">
    <property type="entry name" value="ConA-like_dom_sf"/>
</dbReference>
<reference evidence="5" key="1">
    <citation type="journal article" date="2014" name="Front. Microbiol.">
        <title>High frequency of phylogenetically diverse reductive dehalogenase-homologous genes in deep subseafloor sedimentary metagenomes.</title>
        <authorList>
            <person name="Kawai M."/>
            <person name="Futagami T."/>
            <person name="Toyoda A."/>
            <person name="Takaki Y."/>
            <person name="Nishi S."/>
            <person name="Hori S."/>
            <person name="Arai W."/>
            <person name="Tsubouchi T."/>
            <person name="Morono Y."/>
            <person name="Uchiyama I."/>
            <person name="Ito T."/>
            <person name="Fujiyama A."/>
            <person name="Inagaki F."/>
            <person name="Takami H."/>
        </authorList>
    </citation>
    <scope>NUCLEOTIDE SEQUENCE</scope>
    <source>
        <strain evidence="5">Expedition CK06-06</strain>
    </source>
</reference>
<dbReference type="SMART" id="SM00560">
    <property type="entry name" value="LamGL"/>
    <property type="match status" value="1"/>
</dbReference>
<evidence type="ECO:0000313" key="5">
    <source>
        <dbReference type="EMBL" id="GAH10689.1"/>
    </source>
</evidence>
<accession>X1E0I7</accession>
<feature type="compositionally biased region" description="Polar residues" evidence="3">
    <location>
        <begin position="1"/>
        <end position="21"/>
    </location>
</feature>
<sequence>MNEDPSGNPQQIIDSTFPDNNGSSSGFMSSSDQVTGMIDGALDFDGINDYIDFGNPSELQFTEALTVETWFKTDYVGNDYLIAKSGNWGQRGWDISFDTGIAPNGWVMFRYSFDGMTTSIVGYESVTTGEWYHVVGVFNPNNYARFFVNGLIAEEDITGIPPSLNDPSLPMRIARRYDSSSYYDGILDEVRVSNIARSADWISTEYNNQFNPDSFYSIGPEKKAKETIVHQATINVIDMYDNPIGDAMFS</sequence>
<organism evidence="5">
    <name type="scientific">marine sediment metagenome</name>
    <dbReference type="NCBI Taxonomy" id="412755"/>
    <lineage>
        <taxon>unclassified sequences</taxon>
        <taxon>metagenomes</taxon>
        <taxon>ecological metagenomes</taxon>
    </lineage>
</organism>
<feature type="domain" description="LamG-like jellyroll fold" evidence="4">
    <location>
        <begin position="63"/>
        <end position="200"/>
    </location>
</feature>
<protein>
    <recommendedName>
        <fullName evidence="4">LamG-like jellyroll fold domain-containing protein</fullName>
    </recommendedName>
</protein>
<proteinExistence type="predicted"/>
<dbReference type="EMBL" id="BART01029781">
    <property type="protein sequence ID" value="GAH10689.1"/>
    <property type="molecule type" value="Genomic_DNA"/>
</dbReference>
<dbReference type="Pfam" id="PF13385">
    <property type="entry name" value="Laminin_G_3"/>
    <property type="match status" value="1"/>
</dbReference>
<evidence type="ECO:0000256" key="2">
    <source>
        <dbReference type="ARBA" id="ARBA00023157"/>
    </source>
</evidence>
<evidence type="ECO:0000256" key="1">
    <source>
        <dbReference type="ARBA" id="ARBA00022729"/>
    </source>
</evidence>
<feature type="region of interest" description="Disordered" evidence="3">
    <location>
        <begin position="1"/>
        <end position="29"/>
    </location>
</feature>
<comment type="caution">
    <text evidence="5">The sequence shown here is derived from an EMBL/GenBank/DDBJ whole genome shotgun (WGS) entry which is preliminary data.</text>
</comment>
<evidence type="ECO:0000256" key="3">
    <source>
        <dbReference type="SAM" id="MobiDB-lite"/>
    </source>
</evidence>
<dbReference type="InterPro" id="IPR006558">
    <property type="entry name" value="LamG-like"/>
</dbReference>